<keyword evidence="2" id="KW-0378">Hydrolase</keyword>
<dbReference type="EC" id="3.7.1.13" evidence="2"/>
<comment type="caution">
    <text evidence="2">The sequence shown here is derived from an EMBL/GenBank/DDBJ whole genome shotgun (WGS) entry which is preliminary data.</text>
</comment>
<dbReference type="Pfam" id="PF00561">
    <property type="entry name" value="Abhydrolase_1"/>
    <property type="match status" value="1"/>
</dbReference>
<proteinExistence type="predicted"/>
<dbReference type="GO" id="GO:0018768">
    <property type="term" value="F:2-hydroxy-6-oxo-6-(2'-aminophenyl)hexa-2,4-dienoate hydrolase activity"/>
    <property type="evidence" value="ECO:0007669"/>
    <property type="project" value="UniProtKB-EC"/>
</dbReference>
<dbReference type="SUPFAM" id="SSF53474">
    <property type="entry name" value="alpha/beta-Hydrolases"/>
    <property type="match status" value="1"/>
</dbReference>
<accession>A0A1J5SWH9</accession>
<evidence type="ECO:0000313" key="2">
    <source>
        <dbReference type="EMBL" id="OIR12847.1"/>
    </source>
</evidence>
<organism evidence="2">
    <name type="scientific">mine drainage metagenome</name>
    <dbReference type="NCBI Taxonomy" id="410659"/>
    <lineage>
        <taxon>unclassified sequences</taxon>
        <taxon>metagenomes</taxon>
        <taxon>ecological metagenomes</taxon>
    </lineage>
</organism>
<gene>
    <name evidence="2" type="primary">carC_1</name>
    <name evidence="2" type="ORF">GALL_59140</name>
</gene>
<dbReference type="PRINTS" id="PR00412">
    <property type="entry name" value="EPOXHYDRLASE"/>
</dbReference>
<sequence>MQKKFLYQQKEIFYRVEGKGKPVVLIHGFPEDGSIFNRQIDFLKEHCLLIVPDLPGSGLSELLDNRTQITENRMTDDGDKTVIRHPSSYISIDDYADCIKAMLEHENISSCIMLGHSMGGYITLAFAEKYQNLLSGFGLIHSTAFADNEEKKSNRQKAIDFMEEHGAFAFVKTGIPNLFSLQSKEAFPQKIASLIEKSKDVSTKACQQYYAAMMNRPDRTHVLKGNPLPVLFVIGEEDVAAPLNDLLQQIDLPESVYIHILKGVGHMSMLEAPDDLNKFLLDYISKN</sequence>
<dbReference type="EMBL" id="MLJW01000016">
    <property type="protein sequence ID" value="OIR12847.1"/>
    <property type="molecule type" value="Genomic_DNA"/>
</dbReference>
<feature type="domain" description="AB hydrolase-1" evidence="1">
    <location>
        <begin position="21"/>
        <end position="273"/>
    </location>
</feature>
<name>A0A1J5SWH9_9ZZZZ</name>
<dbReference type="InterPro" id="IPR000073">
    <property type="entry name" value="AB_hydrolase_1"/>
</dbReference>
<protein>
    <submittedName>
        <fullName evidence="2">2-hydroxy-6-oxo-6-(2'-aminophenyl)hexa-2, 4-dienoic acid hydrolase</fullName>
        <ecNumber evidence="2">3.7.1.13</ecNumber>
    </submittedName>
</protein>
<evidence type="ECO:0000259" key="1">
    <source>
        <dbReference type="Pfam" id="PF00561"/>
    </source>
</evidence>
<dbReference type="AlphaFoldDB" id="A0A1J5SWH9"/>
<dbReference type="InterPro" id="IPR050266">
    <property type="entry name" value="AB_hydrolase_sf"/>
</dbReference>
<reference evidence="2" key="1">
    <citation type="submission" date="2016-10" db="EMBL/GenBank/DDBJ databases">
        <title>Sequence of Gallionella enrichment culture.</title>
        <authorList>
            <person name="Poehlein A."/>
            <person name="Muehling M."/>
            <person name="Daniel R."/>
        </authorList>
    </citation>
    <scope>NUCLEOTIDE SEQUENCE</scope>
</reference>
<dbReference type="Gene3D" id="3.40.50.1820">
    <property type="entry name" value="alpha/beta hydrolase"/>
    <property type="match status" value="1"/>
</dbReference>
<dbReference type="PANTHER" id="PTHR43798">
    <property type="entry name" value="MONOACYLGLYCEROL LIPASE"/>
    <property type="match status" value="1"/>
</dbReference>
<dbReference type="InterPro" id="IPR000639">
    <property type="entry name" value="Epox_hydrolase-like"/>
</dbReference>
<dbReference type="InterPro" id="IPR029058">
    <property type="entry name" value="AB_hydrolase_fold"/>
</dbReference>